<dbReference type="Gene3D" id="1.20.120.620">
    <property type="entry name" value="Backbone structure of the membrane domain of e. Coli histidine kinase receptor kdpd"/>
    <property type="match status" value="1"/>
</dbReference>
<dbReference type="GO" id="GO:0005886">
    <property type="term" value="C:plasma membrane"/>
    <property type="evidence" value="ECO:0007669"/>
    <property type="project" value="TreeGrafter"/>
</dbReference>
<keyword evidence="5" id="KW-0808">Transferase</keyword>
<keyword evidence="6 14" id="KW-0812">Transmembrane</keyword>
<dbReference type="InterPro" id="IPR027417">
    <property type="entry name" value="P-loop_NTPase"/>
</dbReference>
<evidence type="ECO:0000256" key="13">
    <source>
        <dbReference type="ARBA" id="ARBA00057300"/>
    </source>
</evidence>
<dbReference type="PRINTS" id="PR00344">
    <property type="entry name" value="BCTRLSENSOR"/>
</dbReference>
<comment type="function">
    <text evidence="13">Member of the two-component regulatory system KdpD/KdpE involved in the regulation of the kdp operon. KdpD may function as a membrane-associated protein kinase that phosphorylates KdpE in response to environmental signals.</text>
</comment>
<dbReference type="SUPFAM" id="SSF52402">
    <property type="entry name" value="Adenine nucleotide alpha hydrolases-like"/>
    <property type="match status" value="1"/>
</dbReference>
<evidence type="ECO:0000256" key="4">
    <source>
        <dbReference type="ARBA" id="ARBA00022553"/>
    </source>
</evidence>
<dbReference type="Gene3D" id="1.10.287.130">
    <property type="match status" value="1"/>
</dbReference>
<keyword evidence="12 14" id="KW-0472">Membrane</keyword>
<proteinExistence type="predicted"/>
<dbReference type="GO" id="GO:0000155">
    <property type="term" value="F:phosphorelay sensor kinase activity"/>
    <property type="evidence" value="ECO:0007669"/>
    <property type="project" value="InterPro"/>
</dbReference>
<evidence type="ECO:0000256" key="11">
    <source>
        <dbReference type="ARBA" id="ARBA00023012"/>
    </source>
</evidence>
<feature type="transmembrane region" description="Helical" evidence="14">
    <location>
        <begin position="428"/>
        <end position="445"/>
    </location>
</feature>
<dbReference type="InterPro" id="IPR003018">
    <property type="entry name" value="GAF"/>
</dbReference>
<dbReference type="InterPro" id="IPR052023">
    <property type="entry name" value="Histidine_kinase_KdpD"/>
</dbReference>
<evidence type="ECO:0000256" key="2">
    <source>
        <dbReference type="ARBA" id="ARBA00004141"/>
    </source>
</evidence>
<evidence type="ECO:0000256" key="5">
    <source>
        <dbReference type="ARBA" id="ARBA00022679"/>
    </source>
</evidence>
<dbReference type="CDD" id="cd00075">
    <property type="entry name" value="HATPase"/>
    <property type="match status" value="1"/>
</dbReference>
<dbReference type="Pfam" id="PF13492">
    <property type="entry name" value="GAF_3"/>
    <property type="match status" value="1"/>
</dbReference>
<dbReference type="CDD" id="cd01987">
    <property type="entry name" value="USP_KdpD-like"/>
    <property type="match status" value="1"/>
</dbReference>
<dbReference type="Pfam" id="PF00582">
    <property type="entry name" value="Usp"/>
    <property type="match status" value="1"/>
</dbReference>
<feature type="transmembrane region" description="Helical" evidence="14">
    <location>
        <begin position="451"/>
        <end position="469"/>
    </location>
</feature>
<dbReference type="Pfam" id="PF00512">
    <property type="entry name" value="HisKA"/>
    <property type="match status" value="1"/>
</dbReference>
<dbReference type="Pfam" id="PF13493">
    <property type="entry name" value="DUF4118"/>
    <property type="match status" value="1"/>
</dbReference>
<dbReference type="InterPro" id="IPR025201">
    <property type="entry name" value="KdpD_TM"/>
</dbReference>
<dbReference type="Gene3D" id="3.30.450.40">
    <property type="match status" value="1"/>
</dbReference>
<dbReference type="InterPro" id="IPR029016">
    <property type="entry name" value="GAF-like_dom_sf"/>
</dbReference>
<keyword evidence="9" id="KW-0067">ATP-binding</keyword>
<evidence type="ECO:0000256" key="12">
    <source>
        <dbReference type="ARBA" id="ARBA00023136"/>
    </source>
</evidence>
<dbReference type="FunFam" id="3.30.565.10:FF:000042">
    <property type="entry name" value="Two-component sensor histidine kinase KdpD"/>
    <property type="match status" value="1"/>
</dbReference>
<dbReference type="SMART" id="SM00388">
    <property type="entry name" value="HisKA"/>
    <property type="match status" value="1"/>
</dbReference>
<gene>
    <name evidence="16" type="ORF">B5K06_18595</name>
</gene>
<protein>
    <recommendedName>
        <fullName evidence="3">histidine kinase</fullName>
        <ecNumber evidence="3">2.7.13.3</ecNumber>
    </recommendedName>
</protein>
<dbReference type="InterPro" id="IPR003852">
    <property type="entry name" value="Sig_transdc_His_kinase_KdpD_N"/>
</dbReference>
<dbReference type="CDD" id="cd00082">
    <property type="entry name" value="HisKA"/>
    <property type="match status" value="1"/>
</dbReference>
<sequence length="902" mass="98330">MPEDNRDTVGRPSPDALLEKARQETRGRLKIFLGAAPGVGKTYEMLESGRAKMSDGVDVVIGIVETHGRKETQALVNGFEVIPRVKIDYKGRPLEEMDIDAILARRPSLALVDELAHTNAEGSRHPKRYLDVKELLDRGIDVYTTLNIQHVESLNDVVSQITRIRVRETVPDSVIDMADDVEIIDLTPDDLIKRLHDGKVYVSKTAERALTNYFTAGNLTALRELALRKTAQRVDDQLLTHMQAHAISGPWAAGERVLVSIDQHPRSASLVRYASRMASRLRGPWAAVYVETNRSINLTETDRDTIAATLRLAEQLGGEALTIPGREVSEELVRHAAANNVTHIVIGAPSKPTWRDWLHRSIADDLIRTSGNISVHVISGNETDGTSARGIKAAPSSPAFNIQPYLSATAYVALALAAGVVLDQVLDVRNLALVFLMAVLTSAVIHGLRPALYTCVLSALSFNFFFLPPRYTLTISDPESVLALFFFLGVAIIASNLTATVQRQAAAARQRARTTEDLYLFSKKLAGTGTLDDVLWATAFQLASMLKVRVVLLLPEGSTIAVKAGYPPDDTLDEADIAAARWAWEHNHAAGRGADTLPGAKRLYVPLRTGRAAVGVIGLDNDRRDGPLLTPEQQRLLDALADQAALAIERIQLVADVDRAKLAAEADRLRSALLTSISHDLKTPLAAILGAAGTLRDYLDSMPPEDRVDLLSTVVDESERLNRFIANLLDMTKIESGAMEPNYALHYPGDIAGSALRRAEKILAHHQAAIRIPADLPMVRVDPVLFEQVLFNLLDNAAKYAPPGSSICIDAWADAYSVMIQVLDEGPGIPPADVDRVFDTFYRVRKGDQVRAGTGLGLSICLGFVEAMGGTITAGNRTDRSGAVFTIRLPRPNEIPKLDELK</sequence>
<dbReference type="Proteomes" id="UP000254939">
    <property type="component" value="Unassembled WGS sequence"/>
</dbReference>
<dbReference type="InterPro" id="IPR038318">
    <property type="entry name" value="KdpD_sf"/>
</dbReference>
<comment type="caution">
    <text evidence="16">The sequence shown here is derived from an EMBL/GenBank/DDBJ whole genome shotgun (WGS) entry which is preliminary data.</text>
</comment>
<dbReference type="Gene3D" id="3.30.565.10">
    <property type="entry name" value="Histidine kinase-like ATPase, C-terminal domain"/>
    <property type="match status" value="1"/>
</dbReference>
<evidence type="ECO:0000256" key="1">
    <source>
        <dbReference type="ARBA" id="ARBA00000085"/>
    </source>
</evidence>
<dbReference type="InterPro" id="IPR004358">
    <property type="entry name" value="Sig_transdc_His_kin-like_C"/>
</dbReference>
<dbReference type="Gene3D" id="3.40.50.300">
    <property type="entry name" value="P-loop containing nucleotide triphosphate hydrolases"/>
    <property type="match status" value="1"/>
</dbReference>
<evidence type="ECO:0000313" key="17">
    <source>
        <dbReference type="Proteomes" id="UP000254939"/>
    </source>
</evidence>
<dbReference type="PANTHER" id="PTHR45569:SF1">
    <property type="entry name" value="SENSOR PROTEIN KDPD"/>
    <property type="match status" value="1"/>
</dbReference>
<dbReference type="InterPro" id="IPR003594">
    <property type="entry name" value="HATPase_dom"/>
</dbReference>
<evidence type="ECO:0000256" key="8">
    <source>
        <dbReference type="ARBA" id="ARBA00022777"/>
    </source>
</evidence>
<evidence type="ECO:0000256" key="9">
    <source>
        <dbReference type="ARBA" id="ARBA00022840"/>
    </source>
</evidence>
<comment type="catalytic activity">
    <reaction evidence="1">
        <text>ATP + protein L-histidine = ADP + protein N-phospho-L-histidine.</text>
        <dbReference type="EC" id="2.7.13.3"/>
    </reaction>
</comment>
<dbReference type="InterPro" id="IPR036097">
    <property type="entry name" value="HisK_dim/P_sf"/>
</dbReference>
<dbReference type="SUPFAM" id="SSF55781">
    <property type="entry name" value="GAF domain-like"/>
    <property type="match status" value="2"/>
</dbReference>
<feature type="transmembrane region" description="Helical" evidence="14">
    <location>
        <begin position="402"/>
        <end position="421"/>
    </location>
</feature>
<dbReference type="RefSeq" id="WP_114714184.1">
    <property type="nucleotide sequence ID" value="NZ_KZ857260.1"/>
</dbReference>
<dbReference type="EC" id="2.7.13.3" evidence="3"/>
<keyword evidence="10 14" id="KW-1133">Transmembrane helix</keyword>
<keyword evidence="4" id="KW-0597">Phosphoprotein</keyword>
<reference evidence="16 17" key="1">
    <citation type="submission" date="2017-03" db="EMBL/GenBank/DDBJ databases">
        <title>Genome analysis of Rhizobial strains effectives or ineffectives for nitrogen fixation isolated from bean seeds.</title>
        <authorList>
            <person name="Peralta H."/>
            <person name="Aguilar-Vera A."/>
            <person name="Mora Y."/>
            <person name="Vargas-Lagunas C."/>
            <person name="Girard L."/>
            <person name="Mora J."/>
        </authorList>
    </citation>
    <scope>NUCLEOTIDE SEQUENCE [LARGE SCALE GENOMIC DNA]</scope>
    <source>
        <strain evidence="16 17">CCGM3</strain>
    </source>
</reference>
<keyword evidence="7" id="KW-0547">Nucleotide-binding</keyword>
<keyword evidence="8 16" id="KW-0418">Kinase</keyword>
<dbReference type="InterPro" id="IPR006016">
    <property type="entry name" value="UspA"/>
</dbReference>
<accession>A0A370KML3</accession>
<name>A0A370KML3_9HYPH</name>
<evidence type="ECO:0000256" key="7">
    <source>
        <dbReference type="ARBA" id="ARBA00022741"/>
    </source>
</evidence>
<dbReference type="InterPro" id="IPR005467">
    <property type="entry name" value="His_kinase_dom"/>
</dbReference>
<dbReference type="AlphaFoldDB" id="A0A370KML3"/>
<dbReference type="Gene3D" id="3.40.50.620">
    <property type="entry name" value="HUPs"/>
    <property type="match status" value="1"/>
</dbReference>
<dbReference type="PANTHER" id="PTHR45569">
    <property type="entry name" value="SENSOR PROTEIN KDPD"/>
    <property type="match status" value="1"/>
</dbReference>
<dbReference type="SUPFAM" id="SSF55874">
    <property type="entry name" value="ATPase domain of HSP90 chaperone/DNA topoisomerase II/histidine kinase"/>
    <property type="match status" value="1"/>
</dbReference>
<evidence type="ECO:0000256" key="10">
    <source>
        <dbReference type="ARBA" id="ARBA00022989"/>
    </source>
</evidence>
<dbReference type="GO" id="GO:0005524">
    <property type="term" value="F:ATP binding"/>
    <property type="evidence" value="ECO:0007669"/>
    <property type="project" value="UniProtKB-KW"/>
</dbReference>
<dbReference type="GO" id="GO:0005737">
    <property type="term" value="C:cytoplasm"/>
    <property type="evidence" value="ECO:0007669"/>
    <property type="project" value="UniProtKB-ARBA"/>
</dbReference>
<evidence type="ECO:0000256" key="14">
    <source>
        <dbReference type="SAM" id="Phobius"/>
    </source>
</evidence>
<feature type="domain" description="Histidine kinase" evidence="15">
    <location>
        <begin position="676"/>
        <end position="893"/>
    </location>
</feature>
<dbReference type="SMART" id="SM00387">
    <property type="entry name" value="HATPase_c"/>
    <property type="match status" value="1"/>
</dbReference>
<dbReference type="EMBL" id="NAAC01000017">
    <property type="protein sequence ID" value="RDJ09772.1"/>
    <property type="molecule type" value="Genomic_DNA"/>
</dbReference>
<dbReference type="InterPro" id="IPR014729">
    <property type="entry name" value="Rossmann-like_a/b/a_fold"/>
</dbReference>
<dbReference type="FunFam" id="3.40.50.300:FF:000483">
    <property type="entry name" value="Sensor histidine kinase KdpD"/>
    <property type="match status" value="1"/>
</dbReference>
<feature type="transmembrane region" description="Helical" evidence="14">
    <location>
        <begin position="481"/>
        <end position="501"/>
    </location>
</feature>
<keyword evidence="11" id="KW-0902">Two-component regulatory system</keyword>
<organism evidence="16 17">
    <name type="scientific">Rhizobium grahamii</name>
    <dbReference type="NCBI Taxonomy" id="1120045"/>
    <lineage>
        <taxon>Bacteria</taxon>
        <taxon>Pseudomonadati</taxon>
        <taxon>Pseudomonadota</taxon>
        <taxon>Alphaproteobacteria</taxon>
        <taxon>Hyphomicrobiales</taxon>
        <taxon>Rhizobiaceae</taxon>
        <taxon>Rhizobium/Agrobacterium group</taxon>
        <taxon>Rhizobium</taxon>
    </lineage>
</organism>
<evidence type="ECO:0000256" key="6">
    <source>
        <dbReference type="ARBA" id="ARBA00022692"/>
    </source>
</evidence>
<dbReference type="SUPFAM" id="SSF47384">
    <property type="entry name" value="Homodimeric domain of signal transducing histidine kinase"/>
    <property type="match status" value="1"/>
</dbReference>
<evidence type="ECO:0000259" key="15">
    <source>
        <dbReference type="PROSITE" id="PS50109"/>
    </source>
</evidence>
<evidence type="ECO:0000313" key="16">
    <source>
        <dbReference type="EMBL" id="RDJ09772.1"/>
    </source>
</evidence>
<dbReference type="OrthoDB" id="9806130at2"/>
<dbReference type="PROSITE" id="PS50109">
    <property type="entry name" value="HIS_KIN"/>
    <property type="match status" value="1"/>
</dbReference>
<dbReference type="Pfam" id="PF02518">
    <property type="entry name" value="HATPase_c"/>
    <property type="match status" value="1"/>
</dbReference>
<dbReference type="Pfam" id="PF02702">
    <property type="entry name" value="KdpD"/>
    <property type="match status" value="1"/>
</dbReference>
<evidence type="ECO:0000256" key="3">
    <source>
        <dbReference type="ARBA" id="ARBA00012438"/>
    </source>
</evidence>
<dbReference type="InterPro" id="IPR036890">
    <property type="entry name" value="HATPase_C_sf"/>
</dbReference>
<dbReference type="GO" id="GO:0042802">
    <property type="term" value="F:identical protein binding"/>
    <property type="evidence" value="ECO:0007669"/>
    <property type="project" value="UniProtKB-ARBA"/>
</dbReference>
<dbReference type="InterPro" id="IPR003661">
    <property type="entry name" value="HisK_dim/P_dom"/>
</dbReference>
<comment type="subcellular location">
    <subcellularLocation>
        <location evidence="2">Membrane</location>
        <topology evidence="2">Multi-pass membrane protein</topology>
    </subcellularLocation>
</comment>